<dbReference type="PROSITE" id="PS51257">
    <property type="entry name" value="PROKAR_LIPOPROTEIN"/>
    <property type="match status" value="1"/>
</dbReference>
<evidence type="ECO:0000313" key="1">
    <source>
        <dbReference type="EMBL" id="SEA17766.1"/>
    </source>
</evidence>
<dbReference type="STRING" id="1033731.SAMN05444145_10264"/>
<protein>
    <recommendedName>
        <fullName evidence="3">Fimbrillin-A associated anchor protein Mfa1 and Mfa2</fullName>
    </recommendedName>
</protein>
<evidence type="ECO:0008006" key="3">
    <source>
        <dbReference type="Google" id="ProtNLM"/>
    </source>
</evidence>
<gene>
    <name evidence="1" type="ORF">SAMN05444145_10264</name>
</gene>
<dbReference type="EMBL" id="FNRI01000002">
    <property type="protein sequence ID" value="SEA17766.1"/>
    <property type="molecule type" value="Genomic_DNA"/>
</dbReference>
<organism evidence="1 2">
    <name type="scientific">Alistipes timonensis JC136</name>
    <dbReference type="NCBI Taxonomy" id="1033731"/>
    <lineage>
        <taxon>Bacteria</taxon>
        <taxon>Pseudomonadati</taxon>
        <taxon>Bacteroidota</taxon>
        <taxon>Bacteroidia</taxon>
        <taxon>Bacteroidales</taxon>
        <taxon>Rikenellaceae</taxon>
        <taxon>Alistipes</taxon>
    </lineage>
</organism>
<proteinExistence type="predicted"/>
<accession>A0A1H3Z248</accession>
<sequence length="320" mass="35066">MRNLSCIPFAILCLLSAASCIEEKLDACPPGGGSVTVALRVEKFRTRPPYRPSDMEPDFAARVHSLDYLLYADGRLVGQGRAEDIRAADGDSYLFRCDTLPFGTYRLAFAANTEPRMMTGRKDAPELCYIAYQGEGGDDHFRADVPFEVTCPCRNEFEAVLQRVHGVTRFRFENVPAEIASVEVSLDNVGGRMPLCGDPDLPCEVVRRIPVAGLAARAVGSYTLGTFCTLPGVKTAWRLKLYADDASSPVYDRLVTDTLCIECNQLTELAARFRDGDFQGEIDFSVDVDTTWDGSNDGGGDVTLSRRTAAVSRTQDTASR</sequence>
<dbReference type="RefSeq" id="WP_044106523.1">
    <property type="nucleotide sequence ID" value="NZ_CAEG01000012.1"/>
</dbReference>
<keyword evidence="2" id="KW-1185">Reference proteome</keyword>
<dbReference type="AlphaFoldDB" id="A0A1H3Z248"/>
<reference evidence="1 2" key="1">
    <citation type="submission" date="2016-10" db="EMBL/GenBank/DDBJ databases">
        <authorList>
            <person name="de Groot N.N."/>
        </authorList>
    </citation>
    <scope>NUCLEOTIDE SEQUENCE [LARGE SCALE GENOMIC DNA]</scope>
    <source>
        <strain evidence="1 2">DSM 25383</strain>
    </source>
</reference>
<dbReference type="Proteomes" id="UP000183253">
    <property type="component" value="Unassembled WGS sequence"/>
</dbReference>
<name>A0A1H3Z248_9BACT</name>
<dbReference type="OrthoDB" id="1007522at2"/>
<evidence type="ECO:0000313" key="2">
    <source>
        <dbReference type="Proteomes" id="UP000183253"/>
    </source>
</evidence>